<dbReference type="Proteomes" id="UP000190837">
    <property type="component" value="Unassembled WGS sequence"/>
</dbReference>
<protein>
    <submittedName>
        <fullName evidence="2">Rhodanese-related sulfurtransferases</fullName>
    </submittedName>
</protein>
<dbReference type="GO" id="GO:0016740">
    <property type="term" value="F:transferase activity"/>
    <property type="evidence" value="ECO:0007669"/>
    <property type="project" value="UniProtKB-KW"/>
</dbReference>
<dbReference type="EMBL" id="FKLO01000034">
    <property type="protein sequence ID" value="SAM60959.1"/>
    <property type="molecule type" value="Genomic_DNA"/>
</dbReference>
<dbReference type="InterPro" id="IPR036873">
    <property type="entry name" value="Rhodanese-like_dom_sf"/>
</dbReference>
<proteinExistence type="predicted"/>
<dbReference type="Gene3D" id="3.40.250.10">
    <property type="entry name" value="Rhodanese-like domain"/>
    <property type="match status" value="1"/>
</dbReference>
<keyword evidence="2" id="KW-0808">Transferase</keyword>
<accession>A0A1C3H375</accession>
<evidence type="ECO:0000313" key="3">
    <source>
        <dbReference type="Proteomes" id="UP000190837"/>
    </source>
</evidence>
<dbReference type="AlphaFoldDB" id="A0A1C3H375"/>
<evidence type="ECO:0000313" key="2">
    <source>
        <dbReference type="EMBL" id="SAM60959.1"/>
    </source>
</evidence>
<dbReference type="InterPro" id="IPR001763">
    <property type="entry name" value="Rhodanese-like_dom"/>
</dbReference>
<dbReference type="Pfam" id="PF00581">
    <property type="entry name" value="Rhodanese"/>
    <property type="match status" value="1"/>
</dbReference>
<dbReference type="SMART" id="SM00450">
    <property type="entry name" value="RHOD"/>
    <property type="match status" value="1"/>
</dbReference>
<dbReference type="SUPFAM" id="SSF52821">
    <property type="entry name" value="Rhodanese/Cell cycle control phosphatase"/>
    <property type="match status" value="1"/>
</dbReference>
<organism evidence="2 3">
    <name type="scientific">Cardiobacterium hominis</name>
    <dbReference type="NCBI Taxonomy" id="2718"/>
    <lineage>
        <taxon>Bacteria</taxon>
        <taxon>Pseudomonadati</taxon>
        <taxon>Pseudomonadota</taxon>
        <taxon>Gammaproteobacteria</taxon>
        <taxon>Cardiobacteriales</taxon>
        <taxon>Cardiobacteriaceae</taxon>
        <taxon>Cardiobacterium</taxon>
    </lineage>
</organism>
<name>A0A1C3H375_9GAMM</name>
<feature type="domain" description="Rhodanese" evidence="1">
    <location>
        <begin position="13"/>
        <end position="99"/>
    </location>
</feature>
<sequence length="109" mass="11907">MNTITPAAAQALLANGVTLVDIRSADEYAREHIAGAQRLDVAALQAEQFTAPVIFHCRLGQRTRQQAARLRASVRADVAAYLLDGGMEAWKQAGLPVVRDRSQPLELQR</sequence>
<gene>
    <name evidence="2" type="ORF">CHUV0807_0849</name>
</gene>
<reference evidence="3" key="1">
    <citation type="submission" date="2016-04" db="EMBL/GenBank/DDBJ databases">
        <authorList>
            <person name="Tagini F."/>
        </authorList>
    </citation>
    <scope>NUCLEOTIDE SEQUENCE [LARGE SCALE GENOMIC DNA]</scope>
    <source>
        <strain evidence="3">CHUV0807</strain>
    </source>
</reference>
<evidence type="ECO:0000259" key="1">
    <source>
        <dbReference type="PROSITE" id="PS50206"/>
    </source>
</evidence>
<dbReference type="PROSITE" id="PS50206">
    <property type="entry name" value="RHODANESE_3"/>
    <property type="match status" value="1"/>
</dbReference>